<evidence type="ECO:0000313" key="2">
    <source>
        <dbReference type="Proteomes" id="UP000193689"/>
    </source>
</evidence>
<reference evidence="1 2" key="1">
    <citation type="submission" date="2016-07" db="EMBL/GenBank/DDBJ databases">
        <title>Pervasive Adenine N6-methylation of Active Genes in Fungi.</title>
        <authorList>
            <consortium name="DOE Joint Genome Institute"/>
            <person name="Mondo S.J."/>
            <person name="Dannebaum R.O."/>
            <person name="Kuo R.C."/>
            <person name="Labutti K."/>
            <person name="Haridas S."/>
            <person name="Kuo A."/>
            <person name="Salamov A."/>
            <person name="Ahrendt S.R."/>
            <person name="Lipzen A."/>
            <person name="Sullivan W."/>
            <person name="Andreopoulos W.B."/>
            <person name="Clum A."/>
            <person name="Lindquist E."/>
            <person name="Daum C."/>
            <person name="Ramamoorthy G.K."/>
            <person name="Gryganskyi A."/>
            <person name="Culley D."/>
            <person name="Magnuson J.K."/>
            <person name="James T.Y."/>
            <person name="O'Malley M.A."/>
            <person name="Stajich J.E."/>
            <person name="Spatafora J.W."/>
            <person name="Visel A."/>
            <person name="Grigoriev I.V."/>
        </authorList>
    </citation>
    <scope>NUCLEOTIDE SEQUENCE [LARGE SCALE GENOMIC DNA]</scope>
    <source>
        <strain evidence="1 2">CBS 129021</strain>
    </source>
</reference>
<dbReference type="AlphaFoldDB" id="A0A1Y2E1S0"/>
<sequence length="97" mass="11562">MVLRDPYENGEWVTYKLEKNTTLSANICLTALTVDYSQVHLSARWNLSQPSFEWNSMKRTWNSASVRKQIGAWRTPLDRRERQVLEMRRLRGKPTRH</sequence>
<proteinExistence type="predicted"/>
<dbReference type="OrthoDB" id="5428040at2759"/>
<organism evidence="1 2">
    <name type="scientific">Pseudomassariella vexata</name>
    <dbReference type="NCBI Taxonomy" id="1141098"/>
    <lineage>
        <taxon>Eukaryota</taxon>
        <taxon>Fungi</taxon>
        <taxon>Dikarya</taxon>
        <taxon>Ascomycota</taxon>
        <taxon>Pezizomycotina</taxon>
        <taxon>Sordariomycetes</taxon>
        <taxon>Xylariomycetidae</taxon>
        <taxon>Amphisphaeriales</taxon>
        <taxon>Pseudomassariaceae</taxon>
        <taxon>Pseudomassariella</taxon>
    </lineage>
</organism>
<protein>
    <submittedName>
        <fullName evidence="1">Uncharacterized protein</fullName>
    </submittedName>
</protein>
<accession>A0A1Y2E1S0</accession>
<name>A0A1Y2E1S0_9PEZI</name>
<keyword evidence="2" id="KW-1185">Reference proteome</keyword>
<gene>
    <name evidence="1" type="ORF">BCR38DRAFT_431071</name>
</gene>
<evidence type="ECO:0000313" key="1">
    <source>
        <dbReference type="EMBL" id="ORY64815.1"/>
    </source>
</evidence>
<dbReference type="EMBL" id="MCFJ01000006">
    <property type="protein sequence ID" value="ORY64815.1"/>
    <property type="molecule type" value="Genomic_DNA"/>
</dbReference>
<dbReference type="InParanoid" id="A0A1Y2E1S0"/>
<dbReference type="Proteomes" id="UP000193689">
    <property type="component" value="Unassembled WGS sequence"/>
</dbReference>
<dbReference type="GeneID" id="63776288"/>
<comment type="caution">
    <text evidence="1">The sequence shown here is derived from an EMBL/GenBank/DDBJ whole genome shotgun (WGS) entry which is preliminary data.</text>
</comment>
<dbReference type="RefSeq" id="XP_040715968.1">
    <property type="nucleotide sequence ID" value="XM_040860076.1"/>
</dbReference>